<dbReference type="OrthoDB" id="1072684at2"/>
<dbReference type="RefSeq" id="WP_126677486.1">
    <property type="nucleotide sequence ID" value="NZ_RYYU01000001.1"/>
</dbReference>
<comment type="caution">
    <text evidence="2">The sequence shown here is derived from an EMBL/GenBank/DDBJ whole genome shotgun (WGS) entry which is preliminary data.</text>
</comment>
<dbReference type="Gene3D" id="2.60.40.10">
    <property type="entry name" value="Immunoglobulins"/>
    <property type="match status" value="1"/>
</dbReference>
<name>A0A3S0R945_9BACT</name>
<evidence type="ECO:0000256" key="1">
    <source>
        <dbReference type="SAM" id="SignalP"/>
    </source>
</evidence>
<evidence type="ECO:0008006" key="4">
    <source>
        <dbReference type="Google" id="ProtNLM"/>
    </source>
</evidence>
<accession>A0A3S0R945</accession>
<dbReference type="EMBL" id="RYYU01000001">
    <property type="protein sequence ID" value="RUL58382.1"/>
    <property type="molecule type" value="Genomic_DNA"/>
</dbReference>
<protein>
    <recommendedName>
        <fullName evidence="4">Lipoprotein</fullName>
    </recommendedName>
</protein>
<gene>
    <name evidence="2" type="ORF">EHV08_00415</name>
</gene>
<feature type="signal peptide" evidence="1">
    <location>
        <begin position="1"/>
        <end position="32"/>
    </location>
</feature>
<feature type="chain" id="PRO_5018558991" description="Lipoprotein" evidence="1">
    <location>
        <begin position="33"/>
        <end position="195"/>
    </location>
</feature>
<dbReference type="InterPro" id="IPR013783">
    <property type="entry name" value="Ig-like_fold"/>
</dbReference>
<evidence type="ECO:0000313" key="2">
    <source>
        <dbReference type="EMBL" id="RUL58382.1"/>
    </source>
</evidence>
<proteinExistence type="predicted"/>
<dbReference type="PROSITE" id="PS51257">
    <property type="entry name" value="PROKAR_LIPOPROTEIN"/>
    <property type="match status" value="1"/>
</dbReference>
<organism evidence="2 3">
    <name type="scientific">Prevotella koreensis</name>
    <dbReference type="NCBI Taxonomy" id="2490854"/>
    <lineage>
        <taxon>Bacteria</taxon>
        <taxon>Pseudomonadati</taxon>
        <taxon>Bacteroidota</taxon>
        <taxon>Bacteroidia</taxon>
        <taxon>Bacteroidales</taxon>
        <taxon>Prevotellaceae</taxon>
        <taxon>Prevotella</taxon>
    </lineage>
</organism>
<evidence type="ECO:0000313" key="3">
    <source>
        <dbReference type="Proteomes" id="UP000278983"/>
    </source>
</evidence>
<keyword evidence="3" id="KW-1185">Reference proteome</keyword>
<reference evidence="2 3" key="1">
    <citation type="submission" date="2018-12" db="EMBL/GenBank/DDBJ databases">
        <title>Genome sequencing of Prevotella sp. KCOM 3155 (= JS262).</title>
        <authorList>
            <person name="Kook J.-K."/>
            <person name="Park S.-N."/>
            <person name="Lim Y.K."/>
        </authorList>
    </citation>
    <scope>NUCLEOTIDE SEQUENCE [LARGE SCALE GENOMIC DNA]</scope>
    <source>
        <strain evidence="2 3">KCOM 3155</strain>
    </source>
</reference>
<sequence length="195" mass="21626">MRAKHFFANAASKALALAATVMMMSAAFTSCSKDSDDDNGGLPEPKAQTVTIDGAEKPILKAEYQDRADGNYQFRLYLSADGKEKVKIDLNKNLHMTGSPINLTKREEKHDGKYYWWVSYYKPNGNRLISAFSRPEELYNSGEKIDPVFTTGTLTMSGSPDGTINIVLKNGRVNGEDNKEHTLTINYSGSMTKVK</sequence>
<dbReference type="Proteomes" id="UP000278983">
    <property type="component" value="Unassembled WGS sequence"/>
</dbReference>
<dbReference type="AlphaFoldDB" id="A0A3S0R945"/>
<keyword evidence="1" id="KW-0732">Signal</keyword>